<comment type="caution">
    <text evidence="1">The sequence shown here is derived from an EMBL/GenBank/DDBJ whole genome shotgun (WGS) entry which is preliminary data.</text>
</comment>
<gene>
    <name evidence="1" type="ORF">EVAR_3109_1</name>
</gene>
<accession>A0A4C1XJF6</accession>
<sequence>MEHLTKIKLGAKVSVSYLSPETQNEFINLLGQQVRSTIIRRIQKAKYYCVIFDSTPDISHNDQMSQVLRYVHIEGEKDAVVESFIAFFEPKGKNAEDLSNDITAKHQTDWTYRMAGL</sequence>
<dbReference type="EMBL" id="BGZK01000841">
    <property type="protein sequence ID" value="GBP62407.1"/>
    <property type="molecule type" value="Genomic_DNA"/>
</dbReference>
<dbReference type="AlphaFoldDB" id="A0A4C1XJF6"/>
<reference evidence="1 2" key="1">
    <citation type="journal article" date="2019" name="Commun. Biol.">
        <title>The bagworm genome reveals a unique fibroin gene that provides high tensile strength.</title>
        <authorList>
            <person name="Kono N."/>
            <person name="Nakamura H."/>
            <person name="Ohtoshi R."/>
            <person name="Tomita M."/>
            <person name="Numata K."/>
            <person name="Arakawa K."/>
        </authorList>
    </citation>
    <scope>NUCLEOTIDE SEQUENCE [LARGE SCALE GENOMIC DNA]</scope>
</reference>
<proteinExistence type="predicted"/>
<protein>
    <submittedName>
        <fullName evidence="1">Uncharacterized protein</fullName>
    </submittedName>
</protein>
<dbReference type="STRING" id="151549.A0A4C1XJF6"/>
<dbReference type="PANTHER" id="PTHR45749:SF21">
    <property type="entry name" value="DUF4371 DOMAIN-CONTAINING PROTEIN"/>
    <property type="match status" value="1"/>
</dbReference>
<organism evidence="1 2">
    <name type="scientific">Eumeta variegata</name>
    <name type="common">Bagworm moth</name>
    <name type="synonym">Eumeta japonica</name>
    <dbReference type="NCBI Taxonomy" id="151549"/>
    <lineage>
        <taxon>Eukaryota</taxon>
        <taxon>Metazoa</taxon>
        <taxon>Ecdysozoa</taxon>
        <taxon>Arthropoda</taxon>
        <taxon>Hexapoda</taxon>
        <taxon>Insecta</taxon>
        <taxon>Pterygota</taxon>
        <taxon>Neoptera</taxon>
        <taxon>Endopterygota</taxon>
        <taxon>Lepidoptera</taxon>
        <taxon>Glossata</taxon>
        <taxon>Ditrysia</taxon>
        <taxon>Tineoidea</taxon>
        <taxon>Psychidae</taxon>
        <taxon>Oiketicinae</taxon>
        <taxon>Eumeta</taxon>
    </lineage>
</organism>
<keyword evidence="2" id="KW-1185">Reference proteome</keyword>
<dbReference type="Proteomes" id="UP000299102">
    <property type="component" value="Unassembled WGS sequence"/>
</dbReference>
<dbReference type="PANTHER" id="PTHR45749">
    <property type="match status" value="1"/>
</dbReference>
<evidence type="ECO:0000313" key="2">
    <source>
        <dbReference type="Proteomes" id="UP000299102"/>
    </source>
</evidence>
<dbReference type="OrthoDB" id="10063284at2759"/>
<name>A0A4C1XJF6_EUMVA</name>
<evidence type="ECO:0000313" key="1">
    <source>
        <dbReference type="EMBL" id="GBP62407.1"/>
    </source>
</evidence>